<dbReference type="EMBL" id="JAPFRF010000005">
    <property type="protein sequence ID" value="KAJ7332577.1"/>
    <property type="molecule type" value="Genomic_DNA"/>
</dbReference>
<proteinExistence type="predicted"/>
<reference evidence="1" key="1">
    <citation type="journal article" date="2023" name="DNA Res.">
        <title>Chromosome-level genome assembly of Phrynocephalus forsythii using third-generation DNA sequencing and Hi-C analysis.</title>
        <authorList>
            <person name="Qi Y."/>
            <person name="Zhao W."/>
            <person name="Zhao Y."/>
            <person name="Niu C."/>
            <person name="Cao S."/>
            <person name="Zhang Y."/>
        </authorList>
    </citation>
    <scope>NUCLEOTIDE SEQUENCE</scope>
    <source>
        <tissue evidence="1">Muscle</tissue>
    </source>
</reference>
<organism evidence="1 2">
    <name type="scientific">Phrynocephalus forsythii</name>
    <dbReference type="NCBI Taxonomy" id="171643"/>
    <lineage>
        <taxon>Eukaryota</taxon>
        <taxon>Metazoa</taxon>
        <taxon>Chordata</taxon>
        <taxon>Craniata</taxon>
        <taxon>Vertebrata</taxon>
        <taxon>Euteleostomi</taxon>
        <taxon>Lepidosauria</taxon>
        <taxon>Squamata</taxon>
        <taxon>Bifurcata</taxon>
        <taxon>Unidentata</taxon>
        <taxon>Episquamata</taxon>
        <taxon>Toxicofera</taxon>
        <taxon>Iguania</taxon>
        <taxon>Acrodonta</taxon>
        <taxon>Agamidae</taxon>
        <taxon>Agaminae</taxon>
        <taxon>Phrynocephalus</taxon>
    </lineage>
</organism>
<keyword evidence="2" id="KW-1185">Reference proteome</keyword>
<evidence type="ECO:0000313" key="1">
    <source>
        <dbReference type="EMBL" id="KAJ7332577.1"/>
    </source>
</evidence>
<comment type="caution">
    <text evidence="1">The sequence shown here is derived from an EMBL/GenBank/DDBJ whole genome shotgun (WGS) entry which is preliminary data.</text>
</comment>
<accession>A0A9Q0Y0J5</accession>
<protein>
    <submittedName>
        <fullName evidence="1">Uncharacterized protein</fullName>
    </submittedName>
</protein>
<gene>
    <name evidence="1" type="ORF">JRQ81_014757</name>
</gene>
<dbReference type="OrthoDB" id="9050082at2759"/>
<feature type="non-terminal residue" evidence="1">
    <location>
        <position position="114"/>
    </location>
</feature>
<dbReference type="PANTHER" id="PTHR35617">
    <property type="entry name" value="PHAGE_INTEGRASE DOMAIN-CONTAINING PROTEIN"/>
    <property type="match status" value="1"/>
</dbReference>
<name>A0A9Q0Y0J5_9SAUR</name>
<feature type="non-terminal residue" evidence="1">
    <location>
        <position position="1"/>
    </location>
</feature>
<dbReference type="PANTHER" id="PTHR35617:SF3">
    <property type="entry name" value="CORE-BINDING (CB) DOMAIN-CONTAINING PROTEIN"/>
    <property type="match status" value="1"/>
</dbReference>
<sequence>GLPTSTLKVYIAAIAAHQPTHSEASSLFQHPTVKQFLKGLKNLCPTQNHLVPQWSLTIIFNRLIRFPFEPIGAVSLHMLSLKTAFLLAITSVCRSSELTALHADPPFLQFHPNK</sequence>
<evidence type="ECO:0000313" key="2">
    <source>
        <dbReference type="Proteomes" id="UP001142489"/>
    </source>
</evidence>
<dbReference type="Proteomes" id="UP001142489">
    <property type="component" value="Unassembled WGS sequence"/>
</dbReference>
<dbReference type="AlphaFoldDB" id="A0A9Q0Y0J5"/>